<dbReference type="AlphaFoldDB" id="A0A6H1ZS77"/>
<evidence type="ECO:0000313" key="3">
    <source>
        <dbReference type="EMBL" id="QJA89573.1"/>
    </source>
</evidence>
<dbReference type="EMBL" id="MT142126">
    <property type="protein sequence ID" value="QJA74884.1"/>
    <property type="molecule type" value="Genomic_DNA"/>
</dbReference>
<dbReference type="EMBL" id="MT144217">
    <property type="protein sequence ID" value="QJA50783.1"/>
    <property type="molecule type" value="Genomic_DNA"/>
</dbReference>
<dbReference type="EMBL" id="MT144849">
    <property type="protein sequence ID" value="QJI00400.1"/>
    <property type="molecule type" value="Genomic_DNA"/>
</dbReference>
<name>A0A6H1ZS77_9ZZZZ</name>
<organism evidence="1">
    <name type="scientific">viral metagenome</name>
    <dbReference type="NCBI Taxonomy" id="1070528"/>
    <lineage>
        <taxon>unclassified sequences</taxon>
        <taxon>metagenomes</taxon>
        <taxon>organismal metagenomes</taxon>
    </lineage>
</organism>
<reference evidence="1" key="1">
    <citation type="submission" date="2020-03" db="EMBL/GenBank/DDBJ databases">
        <title>The deep terrestrial virosphere.</title>
        <authorList>
            <person name="Holmfeldt K."/>
            <person name="Nilsson E."/>
            <person name="Simone D."/>
            <person name="Lopez-Fernandez M."/>
            <person name="Wu X."/>
            <person name="de Brujin I."/>
            <person name="Lundin D."/>
            <person name="Andersson A."/>
            <person name="Bertilsson S."/>
            <person name="Dopson M."/>
        </authorList>
    </citation>
    <scope>NUCLEOTIDE SEQUENCE</scope>
    <source>
        <strain evidence="2">MM415A01915</strain>
        <strain evidence="3">MM415B02528</strain>
        <strain evidence="1">TM448A01894</strain>
        <strain evidence="4">TM448B01938</strain>
    </source>
</reference>
<evidence type="ECO:0000313" key="2">
    <source>
        <dbReference type="EMBL" id="QJA74884.1"/>
    </source>
</evidence>
<proteinExistence type="predicted"/>
<protein>
    <submittedName>
        <fullName evidence="1">Uncharacterized protein</fullName>
    </submittedName>
</protein>
<accession>A0A6H1ZS77</accession>
<gene>
    <name evidence="2" type="ORF">MM415A01915_0019</name>
    <name evidence="3" type="ORF">MM415B02528_0018</name>
    <name evidence="1" type="ORF">TM448A01894_0020</name>
    <name evidence="4" type="ORF">TM448B01938_0004</name>
</gene>
<dbReference type="EMBL" id="MT142854">
    <property type="protein sequence ID" value="QJA89573.1"/>
    <property type="molecule type" value="Genomic_DNA"/>
</dbReference>
<evidence type="ECO:0000313" key="4">
    <source>
        <dbReference type="EMBL" id="QJI00400.1"/>
    </source>
</evidence>
<sequence>MKVYVTFGQTHTHSINGKTLDKDCVAVIEAKDYETGRELAFKWFKGIFCSLYSEDDFDMDMMKWYPCGFISVK</sequence>
<evidence type="ECO:0000313" key="1">
    <source>
        <dbReference type="EMBL" id="QJA50783.1"/>
    </source>
</evidence>